<accession>A0ABV1H6B5</accession>
<name>A0ABV1H6B5_9FIRM</name>
<dbReference type="Proteomes" id="UP001546774">
    <property type="component" value="Unassembled WGS sequence"/>
</dbReference>
<evidence type="ECO:0000313" key="1">
    <source>
        <dbReference type="EMBL" id="MEQ2555249.1"/>
    </source>
</evidence>
<organism evidence="1 2">
    <name type="scientific">Lachnospira intestinalis</name>
    <dbReference type="NCBI Taxonomy" id="3133158"/>
    <lineage>
        <taxon>Bacteria</taxon>
        <taxon>Bacillati</taxon>
        <taxon>Bacillota</taxon>
        <taxon>Clostridia</taxon>
        <taxon>Lachnospirales</taxon>
        <taxon>Lachnospiraceae</taxon>
        <taxon>Lachnospira</taxon>
    </lineage>
</organism>
<dbReference type="InterPro" id="IPR023214">
    <property type="entry name" value="HAD_sf"/>
</dbReference>
<dbReference type="EMBL" id="JBBMFS010000007">
    <property type="protein sequence ID" value="MEQ2555249.1"/>
    <property type="molecule type" value="Genomic_DNA"/>
</dbReference>
<dbReference type="NCBIfam" id="TIGR01509">
    <property type="entry name" value="HAD-SF-IA-v3"/>
    <property type="match status" value="1"/>
</dbReference>
<keyword evidence="2" id="KW-1185">Reference proteome</keyword>
<dbReference type="PRINTS" id="PR00413">
    <property type="entry name" value="HADHALOGNASE"/>
</dbReference>
<gene>
    <name evidence="1" type="ORF">WMO37_09555</name>
</gene>
<protein>
    <submittedName>
        <fullName evidence="1">HAD family phosphatase</fullName>
    </submittedName>
</protein>
<dbReference type="SFLD" id="SFLDG01129">
    <property type="entry name" value="C1.5:_HAD__Beta-PGM__Phosphata"/>
    <property type="match status" value="1"/>
</dbReference>
<dbReference type="PANTHER" id="PTHR18901">
    <property type="entry name" value="2-DEOXYGLUCOSE-6-PHOSPHATE PHOSPHATASE 2"/>
    <property type="match status" value="1"/>
</dbReference>
<proteinExistence type="predicted"/>
<dbReference type="SFLD" id="SFLDS00003">
    <property type="entry name" value="Haloacid_Dehalogenase"/>
    <property type="match status" value="1"/>
</dbReference>
<evidence type="ECO:0000313" key="2">
    <source>
        <dbReference type="Proteomes" id="UP001546774"/>
    </source>
</evidence>
<dbReference type="SFLD" id="SFLDG01135">
    <property type="entry name" value="C1.5.6:_HAD__Beta-PGM__Phospha"/>
    <property type="match status" value="1"/>
</dbReference>
<dbReference type="InterPro" id="IPR036412">
    <property type="entry name" value="HAD-like_sf"/>
</dbReference>
<reference evidence="1" key="1">
    <citation type="submission" date="2024-03" db="EMBL/GenBank/DDBJ databases">
        <title>Human intestinal bacterial collection.</title>
        <authorList>
            <person name="Pauvert C."/>
            <person name="Hitch T.C.A."/>
            <person name="Clavel T."/>
        </authorList>
    </citation>
    <scope>NUCLEOTIDE SEQUENCE [LARGE SCALE GENOMIC DNA]</scope>
    <source>
        <strain evidence="1">CLA-AA-H89B</strain>
    </source>
</reference>
<dbReference type="Pfam" id="PF00702">
    <property type="entry name" value="Hydrolase"/>
    <property type="match status" value="1"/>
</dbReference>
<comment type="caution">
    <text evidence="1">The sequence shown here is derived from an EMBL/GenBank/DDBJ whole genome shotgun (WGS) entry which is preliminary data.</text>
</comment>
<dbReference type="Gene3D" id="3.40.50.1000">
    <property type="entry name" value="HAD superfamily/HAD-like"/>
    <property type="match status" value="1"/>
</dbReference>
<dbReference type="NCBIfam" id="TIGR01549">
    <property type="entry name" value="HAD-SF-IA-v1"/>
    <property type="match status" value="1"/>
</dbReference>
<dbReference type="InterPro" id="IPR006439">
    <property type="entry name" value="HAD-SF_hydro_IA"/>
</dbReference>
<dbReference type="PANTHER" id="PTHR18901:SF38">
    <property type="entry name" value="PSEUDOURIDINE-5'-PHOSPHATASE"/>
    <property type="match status" value="1"/>
</dbReference>
<sequence>MIRGVIFDMDGVMIDSERQSNEGWLWAAEQLGVEMPMWLIDSFKGAPNTLSCQFFDNYYHGKIDYWEARKLRTEHIYKIREKEGLPIKKGLFELLDYIRENGIKCAVATSTRRESAEKTLHTIGAWEYLDNVVYGDSVEHGKPEPDIFLAAADRIGVPPQECIVIEDSINGIKAGHAAGMKVVHVPDTIQIDDTIRALTYCVCEHLGEVPDVIEKLNAQV</sequence>
<dbReference type="SUPFAM" id="SSF56784">
    <property type="entry name" value="HAD-like"/>
    <property type="match status" value="1"/>
</dbReference>
<dbReference type="Gene3D" id="1.10.150.240">
    <property type="entry name" value="Putative phosphatase, domain 2"/>
    <property type="match status" value="1"/>
</dbReference>
<dbReference type="InterPro" id="IPR023198">
    <property type="entry name" value="PGP-like_dom2"/>
</dbReference>